<evidence type="ECO:0000313" key="4">
    <source>
        <dbReference type="EMBL" id="MDC2741838.1"/>
    </source>
</evidence>
<gene>
    <name evidence="3" type="ORF">F3B53_09425</name>
    <name evidence="1" type="ORF">F3B85_01150</name>
    <name evidence="2" type="ORF">F3B98_21900</name>
    <name evidence="4" type="ORF">PO382_06335</name>
</gene>
<proteinExistence type="predicted"/>
<dbReference type="SUPFAM" id="SSF51445">
    <property type="entry name" value="(Trans)glycosidases"/>
    <property type="match status" value="1"/>
</dbReference>
<dbReference type="EMBL" id="VWFO01000036">
    <property type="protein sequence ID" value="KAA4661755.1"/>
    <property type="molecule type" value="Genomic_DNA"/>
</dbReference>
<keyword evidence="4" id="KW-0326">Glycosidase</keyword>
<evidence type="ECO:0000313" key="1">
    <source>
        <dbReference type="EMBL" id="KAA4543251.1"/>
    </source>
</evidence>
<reference evidence="5 6" key="1">
    <citation type="journal article" date="2019" name="Nat. Med.">
        <title>A library of human gut bacterial isolates paired with longitudinal multiomics data enables mechanistic microbiome research.</title>
        <authorList>
            <person name="Poyet M."/>
            <person name="Groussin M."/>
            <person name="Gibbons S.M."/>
            <person name="Avila-Pacheco J."/>
            <person name="Jiang X."/>
            <person name="Kearney S.M."/>
            <person name="Perrotta A.R."/>
            <person name="Berdy B."/>
            <person name="Zhao S."/>
            <person name="Lieberman T.D."/>
            <person name="Swanson P.K."/>
            <person name="Smith M."/>
            <person name="Roesemann S."/>
            <person name="Alexander J.E."/>
            <person name="Rich S.A."/>
            <person name="Livny J."/>
            <person name="Vlamakis H."/>
            <person name="Clish C."/>
            <person name="Bullock K."/>
            <person name="Deik A."/>
            <person name="Scott J."/>
            <person name="Pierce K.A."/>
            <person name="Xavier R.J."/>
            <person name="Alm E.J."/>
        </authorList>
    </citation>
    <scope>NUCLEOTIDE SEQUENCE [LARGE SCALE GENOMIC DNA]</scope>
    <source>
        <strain evidence="2 6">BIOML-A14</strain>
        <strain evidence="3 5">BIOML-A2</strain>
        <strain evidence="1 7">BIOML-A41</strain>
    </source>
</reference>
<dbReference type="AlphaFoldDB" id="A0A139KTB4"/>
<dbReference type="GO" id="GO:0004557">
    <property type="term" value="F:alpha-galactosidase activity"/>
    <property type="evidence" value="ECO:0007669"/>
    <property type="project" value="UniProtKB-EC"/>
</dbReference>
<dbReference type="Proteomes" id="UP000375690">
    <property type="component" value="Unassembled WGS sequence"/>
</dbReference>
<dbReference type="Proteomes" id="UP001219389">
    <property type="component" value="Unassembled WGS sequence"/>
</dbReference>
<dbReference type="EMBL" id="VWGP01000001">
    <property type="protein sequence ID" value="KAA4543251.1"/>
    <property type="molecule type" value="Genomic_DNA"/>
</dbReference>
<dbReference type="InterPro" id="IPR013785">
    <property type="entry name" value="Aldolase_TIM"/>
</dbReference>
<dbReference type="Gene3D" id="3.20.20.70">
    <property type="entry name" value="Aldolase class I"/>
    <property type="match status" value="1"/>
</dbReference>
<evidence type="ECO:0000313" key="7">
    <source>
        <dbReference type="Proteomes" id="UP000478493"/>
    </source>
</evidence>
<evidence type="ECO:0000313" key="3">
    <source>
        <dbReference type="EMBL" id="KAB1327683.1"/>
    </source>
</evidence>
<name>A0A139KTB4_BACOV</name>
<comment type="caution">
    <text evidence="1">The sequence shown here is derived from an EMBL/GenBank/DDBJ whole genome shotgun (WGS) entry which is preliminary data.</text>
</comment>
<dbReference type="InterPro" id="IPR017853">
    <property type="entry name" value="GH"/>
</dbReference>
<evidence type="ECO:0000313" key="6">
    <source>
        <dbReference type="Proteomes" id="UP000435985"/>
    </source>
</evidence>
<dbReference type="Proteomes" id="UP000435985">
    <property type="component" value="Unassembled WGS sequence"/>
</dbReference>
<accession>A0A139KTB4</accession>
<evidence type="ECO:0000313" key="5">
    <source>
        <dbReference type="Proteomes" id="UP000375690"/>
    </source>
</evidence>
<dbReference type="EMBL" id="JAQNZF010000006">
    <property type="protein sequence ID" value="MDC2741838.1"/>
    <property type="molecule type" value="Genomic_DNA"/>
</dbReference>
<dbReference type="Pfam" id="PF02065">
    <property type="entry name" value="Melibiase"/>
    <property type="match status" value="1"/>
</dbReference>
<dbReference type="Proteomes" id="UP000478493">
    <property type="component" value="Unassembled WGS sequence"/>
</dbReference>
<dbReference type="RefSeq" id="WP_004302512.1">
    <property type="nucleotide sequence ID" value="NZ_CAAKNR010000210.1"/>
</dbReference>
<reference evidence="4" key="2">
    <citation type="submission" date="2022-10" db="EMBL/GenBank/DDBJ databases">
        <title>Human gut microbiome strain richness.</title>
        <authorList>
            <person name="Chen-Liaw A."/>
        </authorList>
    </citation>
    <scope>NUCLEOTIDE SEQUENCE</scope>
    <source>
        <strain evidence="4">BSD2780120875st1_E1_BSD2780120875_150330</strain>
    </source>
</reference>
<dbReference type="EC" id="3.2.1.22" evidence="4"/>
<sequence>MSKKSIITIFLSTILGLPLWGGQHYYAFLKGDTLRMGNNYMERTMLWNNGTPVTISLTDKLCGKIIPAQGKEPDFSIVKGISTAATFTVNEIPTNGIHASYLQATVACTIGSLSIERRYRIYADCPAIACDTYLKGQVELYQNKDDNRSNADRKNIEHTADMTTGVKTPTIDRLQLSGNHWRARTVEFFDYTDWNDNLVTERTWLPYRRNTYRGNLLFAHDVATRQGFFFLKEAPCSSTQLHYNGSDFVADFSDFMVVGLGIASDDVKPDSWTRVYGCVTGVYTGDEQEALTALRLYQKQLRHHTAAQDEMIMLNTWGDRSQDAKIDEAFCLAELDRAARLGVTLFQLDDGWQSGKSPNSKTAGGSFKDIWKNADYWTPNPTKFPHGLKRIVEKGKKLGIRIGLWFNPSIQNDFADWQKDAQVIIGLYKEYGICCFKIDGLQIPTKTAEQNLRRLFDAVLAQTNHEVIFNLDATAGRRGGYHYMNEYGNIFLENRYTDWGNYYPYRTLRNLWMLSRYVPAEKMQIEFLNKWRNADKYSTTDPFAPARYSFDYLFAITLAAQPLAWMEASNLPEEAYATATLLKEYQPLQLQFHQGIILPIGEEPSGRSWTGFQSIVSDTQGYLIIYREDNDIAKRTIDTWLPEGKKVTFTPLMGNGKKFVAEVGVQGKVSFELNDKNSFTLYQYQVKP</sequence>
<protein>
    <submittedName>
        <fullName evidence="1">Alpha-galactosidase</fullName>
        <ecNumber evidence="4">3.2.1.22</ecNumber>
    </submittedName>
</protein>
<evidence type="ECO:0000313" key="2">
    <source>
        <dbReference type="EMBL" id="KAA4661755.1"/>
    </source>
</evidence>
<keyword evidence="4" id="KW-0378">Hydrolase</keyword>
<dbReference type="EMBL" id="VWFC01000008">
    <property type="protein sequence ID" value="KAB1327683.1"/>
    <property type="molecule type" value="Genomic_DNA"/>
</dbReference>
<dbReference type="STRING" id="28116.Bovatus_02938"/>
<organism evidence="1 7">
    <name type="scientific">Bacteroides ovatus</name>
    <dbReference type="NCBI Taxonomy" id="28116"/>
    <lineage>
        <taxon>Bacteria</taxon>
        <taxon>Pseudomonadati</taxon>
        <taxon>Bacteroidota</taxon>
        <taxon>Bacteroidia</taxon>
        <taxon>Bacteroidales</taxon>
        <taxon>Bacteroidaceae</taxon>
        <taxon>Bacteroides</taxon>
    </lineage>
</organism>